<dbReference type="PANTHER" id="PTHR28554">
    <property type="entry name" value="39S RIBOSOMAL PROTEIN L45, MITOCHONDRIAL"/>
    <property type="match status" value="1"/>
</dbReference>
<dbReference type="GO" id="GO:1990904">
    <property type="term" value="C:ribonucleoprotein complex"/>
    <property type="evidence" value="ECO:0007669"/>
    <property type="project" value="UniProtKB-KW"/>
</dbReference>
<reference evidence="12" key="1">
    <citation type="submission" date="2025-08" db="UniProtKB">
        <authorList>
            <consortium name="RefSeq"/>
        </authorList>
    </citation>
    <scope>IDENTIFICATION</scope>
</reference>
<feature type="domain" description="Tim44-like" evidence="10">
    <location>
        <begin position="149"/>
        <end position="299"/>
    </location>
</feature>
<organism evidence="11 12">
    <name type="scientific">Octopus sinensis</name>
    <name type="common">East Asian common octopus</name>
    <dbReference type="NCBI Taxonomy" id="2607531"/>
    <lineage>
        <taxon>Eukaryota</taxon>
        <taxon>Metazoa</taxon>
        <taxon>Spiralia</taxon>
        <taxon>Lophotrochozoa</taxon>
        <taxon>Mollusca</taxon>
        <taxon>Cephalopoda</taxon>
        <taxon>Coleoidea</taxon>
        <taxon>Octopodiformes</taxon>
        <taxon>Octopoda</taxon>
        <taxon>Incirrata</taxon>
        <taxon>Octopodidae</taxon>
        <taxon>Octopus</taxon>
    </lineage>
</organism>
<evidence type="ECO:0000256" key="1">
    <source>
        <dbReference type="ARBA" id="ARBA00004173"/>
    </source>
</evidence>
<evidence type="ECO:0000256" key="5">
    <source>
        <dbReference type="ARBA" id="ARBA00023274"/>
    </source>
</evidence>
<dbReference type="InterPro" id="IPR032710">
    <property type="entry name" value="NTF2-like_dom_sf"/>
</dbReference>
<proteinExistence type="inferred from homology"/>
<dbReference type="GO" id="GO:0005739">
    <property type="term" value="C:mitochondrion"/>
    <property type="evidence" value="ECO:0007669"/>
    <property type="project" value="UniProtKB-SubCell"/>
</dbReference>
<evidence type="ECO:0000259" key="10">
    <source>
        <dbReference type="SMART" id="SM00978"/>
    </source>
</evidence>
<feature type="compositionally biased region" description="Acidic residues" evidence="9">
    <location>
        <begin position="321"/>
        <end position="333"/>
    </location>
</feature>
<keyword evidence="11" id="KW-1185">Reference proteome</keyword>
<feature type="region of interest" description="Disordered" evidence="9">
    <location>
        <begin position="321"/>
        <end position="346"/>
    </location>
</feature>
<evidence type="ECO:0000256" key="2">
    <source>
        <dbReference type="ARBA" id="ARBA00022946"/>
    </source>
</evidence>
<evidence type="ECO:0000256" key="3">
    <source>
        <dbReference type="ARBA" id="ARBA00022980"/>
    </source>
</evidence>
<dbReference type="InterPro" id="IPR007379">
    <property type="entry name" value="Tim44-like_dom"/>
</dbReference>
<dbReference type="SUPFAM" id="SSF54427">
    <property type="entry name" value="NTF2-like"/>
    <property type="match status" value="1"/>
</dbReference>
<evidence type="ECO:0000313" key="12">
    <source>
        <dbReference type="RefSeq" id="XP_036358460.1"/>
    </source>
</evidence>
<dbReference type="Pfam" id="PF04280">
    <property type="entry name" value="Tim44"/>
    <property type="match status" value="1"/>
</dbReference>
<evidence type="ECO:0000256" key="7">
    <source>
        <dbReference type="ARBA" id="ARBA00039448"/>
    </source>
</evidence>
<protein>
    <recommendedName>
        <fullName evidence="7">Large ribosomal subunit protein mL45</fullName>
    </recommendedName>
    <alternativeName>
        <fullName evidence="8">39S ribosomal protein L45, mitochondrial</fullName>
    </alternativeName>
</protein>
<evidence type="ECO:0000256" key="8">
    <source>
        <dbReference type="ARBA" id="ARBA00043031"/>
    </source>
</evidence>
<dbReference type="PANTHER" id="PTHR28554:SF1">
    <property type="entry name" value="LARGE RIBOSOMAL SUBUNIT PROTEIN ML45"/>
    <property type="match status" value="1"/>
</dbReference>
<keyword evidence="5" id="KW-0687">Ribonucleoprotein</keyword>
<keyword evidence="4" id="KW-0496">Mitochondrion</keyword>
<sequence length="346" mass="40628">MCGIKTGIKSSETAKKFGQRSYRLQMPCLLMKHPQLPMLMKQQVMFYPTSKHYNPKFRKERRRKFLKIDLPDFEKHQREKKMSPDELRMKMKKEGKVPPRSHEERPINISSTGGIFESFVPPEGDGVSTLISSEGAKQRFSGLEKKGKSFLDLRKIKKYLEEFDVKDFSQQAQDIVVEAQTLLQDIKKNEDRLHELVTERAYPELTHGLDLKTCRWKFVGSLEPPRVVHVRVTELLSKENLYAQITIRLHTQQCLAIYDRFGRLMYGSENLVKDVLEYVVFENHISNIYGQWRIHGKIIPDWMPPRDPILRTYQLPKFEPIEEDVENNEENNEGDPKENQQQHATV</sequence>
<evidence type="ECO:0000313" key="11">
    <source>
        <dbReference type="Proteomes" id="UP000515154"/>
    </source>
</evidence>
<dbReference type="FunFam" id="3.10.450.240:FF:000003">
    <property type="entry name" value="39S ribosomal protein L45, mitochondrial"/>
    <property type="match status" value="1"/>
</dbReference>
<gene>
    <name evidence="12" type="primary">LOC115210191</name>
</gene>
<dbReference type="Gene3D" id="3.10.450.240">
    <property type="match status" value="1"/>
</dbReference>
<name>A0A7E6EU38_9MOLL</name>
<dbReference type="AlphaFoldDB" id="A0A7E6EU38"/>
<dbReference type="RefSeq" id="XP_036358460.1">
    <property type="nucleotide sequence ID" value="XM_036502567.1"/>
</dbReference>
<dbReference type="GO" id="GO:0005840">
    <property type="term" value="C:ribosome"/>
    <property type="evidence" value="ECO:0007669"/>
    <property type="project" value="UniProtKB-KW"/>
</dbReference>
<evidence type="ECO:0000256" key="9">
    <source>
        <dbReference type="SAM" id="MobiDB-lite"/>
    </source>
</evidence>
<evidence type="ECO:0000256" key="4">
    <source>
        <dbReference type="ARBA" id="ARBA00023128"/>
    </source>
</evidence>
<evidence type="ECO:0000256" key="6">
    <source>
        <dbReference type="ARBA" id="ARBA00038073"/>
    </source>
</evidence>
<dbReference type="SMART" id="SM00978">
    <property type="entry name" value="Tim44"/>
    <property type="match status" value="1"/>
</dbReference>
<comment type="subcellular location">
    <subcellularLocation>
        <location evidence="1">Mitochondrion</location>
    </subcellularLocation>
</comment>
<dbReference type="InterPro" id="IPR051975">
    <property type="entry name" value="mtLSU_mL45"/>
</dbReference>
<dbReference type="Proteomes" id="UP000515154">
    <property type="component" value="Linkage group LG4"/>
</dbReference>
<keyword evidence="3 12" id="KW-0689">Ribosomal protein</keyword>
<keyword evidence="2" id="KW-0809">Transit peptide</keyword>
<accession>A0A7E6EU38</accession>
<comment type="similarity">
    <text evidence="6">Belongs to the mitochondrion-specific ribosomal protein mL45 family.</text>
</comment>